<dbReference type="Pfam" id="PF00011">
    <property type="entry name" value="HSP20"/>
    <property type="match status" value="1"/>
</dbReference>
<dbReference type="PROSITE" id="PS01031">
    <property type="entry name" value="SHSP"/>
    <property type="match status" value="1"/>
</dbReference>
<dbReference type="InterPro" id="IPR031107">
    <property type="entry name" value="Small_HSP"/>
</dbReference>
<protein>
    <submittedName>
        <fullName evidence="5">Hsp20/alpha crystallin family protein</fullName>
    </submittedName>
</protein>
<organism evidence="5 6">
    <name type="scientific">Saccharopolyspora rhizosphaerae</name>
    <dbReference type="NCBI Taxonomy" id="2492662"/>
    <lineage>
        <taxon>Bacteria</taxon>
        <taxon>Bacillati</taxon>
        <taxon>Actinomycetota</taxon>
        <taxon>Actinomycetes</taxon>
        <taxon>Pseudonocardiales</taxon>
        <taxon>Pseudonocardiaceae</taxon>
        <taxon>Saccharopolyspora</taxon>
    </lineage>
</organism>
<dbReference type="SUPFAM" id="SSF49764">
    <property type="entry name" value="HSP20-like chaperones"/>
    <property type="match status" value="1"/>
</dbReference>
<evidence type="ECO:0000256" key="1">
    <source>
        <dbReference type="PROSITE-ProRule" id="PRU00285"/>
    </source>
</evidence>
<dbReference type="RefSeq" id="WP_125091770.1">
    <property type="nucleotide sequence ID" value="NZ_RSAA01000017.1"/>
</dbReference>
<dbReference type="InterPro" id="IPR002068">
    <property type="entry name" value="A-crystallin/Hsp20_dom"/>
</dbReference>
<dbReference type="AlphaFoldDB" id="A0A426JNL9"/>
<feature type="compositionally biased region" description="Polar residues" evidence="3">
    <location>
        <begin position="135"/>
        <end position="145"/>
    </location>
</feature>
<comment type="similarity">
    <text evidence="1 2">Belongs to the small heat shock protein (HSP20) family.</text>
</comment>
<dbReference type="EMBL" id="RSAA01000017">
    <property type="protein sequence ID" value="RRO14685.1"/>
    <property type="molecule type" value="Genomic_DNA"/>
</dbReference>
<proteinExistence type="inferred from homology"/>
<comment type="caution">
    <text evidence="5">The sequence shown here is derived from an EMBL/GenBank/DDBJ whole genome shotgun (WGS) entry which is preliminary data.</text>
</comment>
<feature type="region of interest" description="Disordered" evidence="3">
    <location>
        <begin position="124"/>
        <end position="152"/>
    </location>
</feature>
<keyword evidence="6" id="KW-1185">Reference proteome</keyword>
<dbReference type="Gene3D" id="2.60.40.790">
    <property type="match status" value="1"/>
</dbReference>
<dbReference type="PANTHER" id="PTHR11527">
    <property type="entry name" value="HEAT-SHOCK PROTEIN 20 FAMILY MEMBER"/>
    <property type="match status" value="1"/>
</dbReference>
<evidence type="ECO:0000256" key="2">
    <source>
        <dbReference type="RuleBase" id="RU003616"/>
    </source>
</evidence>
<gene>
    <name evidence="5" type="ORF">EIL87_18210</name>
</gene>
<evidence type="ECO:0000313" key="6">
    <source>
        <dbReference type="Proteomes" id="UP000274515"/>
    </source>
</evidence>
<evidence type="ECO:0000256" key="3">
    <source>
        <dbReference type="SAM" id="MobiDB-lite"/>
    </source>
</evidence>
<accession>A0A426JNL9</accession>
<dbReference type="InterPro" id="IPR008978">
    <property type="entry name" value="HSP20-like_chaperone"/>
</dbReference>
<dbReference type="OrthoDB" id="5242916at2"/>
<dbReference type="Proteomes" id="UP000274515">
    <property type="component" value="Unassembled WGS sequence"/>
</dbReference>
<feature type="domain" description="SHSP" evidence="4">
    <location>
        <begin position="22"/>
        <end position="133"/>
    </location>
</feature>
<reference evidence="5 6" key="1">
    <citation type="submission" date="2018-11" db="EMBL/GenBank/DDBJ databases">
        <title>Saccharopolyspora rhizosphaerae sp. nov., an actinomycete isolated from rhizosphere soil in Thailand.</title>
        <authorList>
            <person name="Intra B."/>
            <person name="Euanorasetr J."/>
            <person name="Take A."/>
            <person name="Inahashi Y."/>
            <person name="Mori M."/>
            <person name="Panbangred W."/>
            <person name="Matsumoto A."/>
        </authorList>
    </citation>
    <scope>NUCLEOTIDE SEQUENCE [LARGE SCALE GENOMIC DNA]</scope>
    <source>
        <strain evidence="5 6">H219</strain>
    </source>
</reference>
<evidence type="ECO:0000259" key="4">
    <source>
        <dbReference type="PROSITE" id="PS01031"/>
    </source>
</evidence>
<evidence type="ECO:0000313" key="5">
    <source>
        <dbReference type="EMBL" id="RRO14685.1"/>
    </source>
</evidence>
<name>A0A426JNL9_9PSEU</name>
<sequence length="152" mass="17332">MTLMRFDPLREWDRFTEQAFRGTRAMQMMPMEAYRRGDEFHVALDLPGVNPDDIDVTAERNVINIRATRRPAHSEDDEVLVDERPHGEFSRQLFLGDNLDPSNLTANCESGVLTLRIPVAESSKPRKIQVGAEVPNQQSVEAQQSQREKARA</sequence>
<dbReference type="CDD" id="cd06464">
    <property type="entry name" value="ACD_sHsps-like"/>
    <property type="match status" value="1"/>
</dbReference>